<organism evidence="2 3">
    <name type="scientific">Saccharomonospora xinjiangensis XJ-54</name>
    <dbReference type="NCBI Taxonomy" id="882086"/>
    <lineage>
        <taxon>Bacteria</taxon>
        <taxon>Bacillati</taxon>
        <taxon>Actinomycetota</taxon>
        <taxon>Actinomycetes</taxon>
        <taxon>Pseudonocardiales</taxon>
        <taxon>Pseudonocardiaceae</taxon>
        <taxon>Saccharomonospora</taxon>
    </lineage>
</organism>
<protein>
    <submittedName>
        <fullName evidence="2">Death-on-curing family protein</fullName>
    </submittedName>
</protein>
<dbReference type="OrthoDB" id="9802752at2"/>
<dbReference type="RefSeq" id="WP_006236949.1">
    <property type="nucleotide sequence ID" value="NZ_JH636049.1"/>
</dbReference>
<dbReference type="AlphaFoldDB" id="I0UY91"/>
<dbReference type="PROSITE" id="PS51459">
    <property type="entry name" value="FIDO"/>
    <property type="match status" value="1"/>
</dbReference>
<dbReference type="InterPro" id="IPR006440">
    <property type="entry name" value="Doc"/>
</dbReference>
<gene>
    <name evidence="2" type="ORF">SacxiDRAFT_0571</name>
</gene>
<proteinExistence type="predicted"/>
<dbReference type="PANTHER" id="PTHR39426:SF1">
    <property type="entry name" value="HOMOLOGY TO DEATH-ON-CURING PROTEIN OF PHAGE P1"/>
    <property type="match status" value="1"/>
</dbReference>
<evidence type="ECO:0000259" key="1">
    <source>
        <dbReference type="PROSITE" id="PS51459"/>
    </source>
</evidence>
<dbReference type="NCBIfam" id="TIGR01550">
    <property type="entry name" value="DOC_P1"/>
    <property type="match status" value="1"/>
</dbReference>
<evidence type="ECO:0000313" key="2">
    <source>
        <dbReference type="EMBL" id="EID52844.1"/>
    </source>
</evidence>
<dbReference type="eggNOG" id="COG3654">
    <property type="taxonomic scope" value="Bacteria"/>
</dbReference>
<accession>I0UY91</accession>
<dbReference type="Pfam" id="PF02661">
    <property type="entry name" value="Fic"/>
    <property type="match status" value="1"/>
</dbReference>
<dbReference type="Gene3D" id="1.20.120.1870">
    <property type="entry name" value="Fic/DOC protein, Fido domain"/>
    <property type="match status" value="1"/>
</dbReference>
<dbReference type="InterPro" id="IPR003812">
    <property type="entry name" value="Fido"/>
</dbReference>
<dbReference type="PANTHER" id="PTHR39426">
    <property type="entry name" value="HOMOLOGY TO DEATH-ON-CURING PROTEIN OF PHAGE P1"/>
    <property type="match status" value="1"/>
</dbReference>
<dbReference type="InterPro" id="IPR036597">
    <property type="entry name" value="Fido-like_dom_sf"/>
</dbReference>
<dbReference type="PIRSF" id="PIRSF018297">
    <property type="entry name" value="Doc"/>
    <property type="match status" value="1"/>
</dbReference>
<dbReference type="HOGENOM" id="CLU_115697_7_0_11"/>
<dbReference type="EMBL" id="JH636049">
    <property type="protein sequence ID" value="EID52844.1"/>
    <property type="molecule type" value="Genomic_DNA"/>
</dbReference>
<dbReference type="InterPro" id="IPR053737">
    <property type="entry name" value="Type_II_TA_Toxin"/>
</dbReference>
<dbReference type="SUPFAM" id="SSF140931">
    <property type="entry name" value="Fic-like"/>
    <property type="match status" value="1"/>
</dbReference>
<name>I0UY91_9PSEU</name>
<evidence type="ECO:0000313" key="3">
    <source>
        <dbReference type="Proteomes" id="UP000004691"/>
    </source>
</evidence>
<sequence>MNAHFVGPNALRDFGLLDGAVMRPQSSIFGEDAFPTLHEKAAALLHGIARNHPFIDGNKRTAWAATATFYLLNGHEIRTDQGDIVALVVDTAEGQLDVPTIAATLKPWAHPLVFPTA</sequence>
<dbReference type="Proteomes" id="UP000004691">
    <property type="component" value="Unassembled WGS sequence"/>
</dbReference>
<reference evidence="2 3" key="1">
    <citation type="submission" date="2012-01" db="EMBL/GenBank/DDBJ databases">
        <title>Improved High-Quality Draft sequence of Saccharomonospora xinjiangensis XJ-54.</title>
        <authorList>
            <consortium name="US DOE Joint Genome Institute"/>
            <person name="Lucas S."/>
            <person name="Han J."/>
            <person name="Lapidus A."/>
            <person name="Cheng J.-F."/>
            <person name="Goodwin L."/>
            <person name="Pitluck S."/>
            <person name="Peters L."/>
            <person name="Mikhailova N."/>
            <person name="Teshima H."/>
            <person name="Detter J.C."/>
            <person name="Han C."/>
            <person name="Tapia R."/>
            <person name="Land M."/>
            <person name="Hauser L."/>
            <person name="Kyrpides N."/>
            <person name="Ivanova N."/>
            <person name="Pagani I."/>
            <person name="Brambilla E.-M."/>
            <person name="Klenk H.-P."/>
            <person name="Woyke T."/>
        </authorList>
    </citation>
    <scope>NUCLEOTIDE SEQUENCE [LARGE SCALE GENOMIC DNA]</scope>
    <source>
        <strain evidence="2 3">XJ-54</strain>
    </source>
</reference>
<keyword evidence="3" id="KW-1185">Reference proteome</keyword>
<feature type="domain" description="Fido" evidence="1">
    <location>
        <begin position="1"/>
        <end position="107"/>
    </location>
</feature>
<dbReference type="GO" id="GO:0016301">
    <property type="term" value="F:kinase activity"/>
    <property type="evidence" value="ECO:0007669"/>
    <property type="project" value="InterPro"/>
</dbReference>